<dbReference type="InterPro" id="IPR010640">
    <property type="entry name" value="Low_temperature_requirement_A"/>
</dbReference>
<dbReference type="EMBL" id="JBANMG010000001">
    <property type="protein sequence ID" value="KAK6957957.1"/>
    <property type="molecule type" value="Genomic_DNA"/>
</dbReference>
<dbReference type="Proteomes" id="UP001369815">
    <property type="component" value="Unassembled WGS sequence"/>
</dbReference>
<comment type="caution">
    <text evidence="3">The sequence shown here is derived from an EMBL/GenBank/DDBJ whole genome shotgun (WGS) entry which is preliminary data.</text>
</comment>
<protein>
    <recommendedName>
        <fullName evidence="5">Low temperature requirement A</fullName>
    </recommendedName>
</protein>
<evidence type="ECO:0000256" key="1">
    <source>
        <dbReference type="SAM" id="MobiDB-lite"/>
    </source>
</evidence>
<feature type="compositionally biased region" description="Basic residues" evidence="1">
    <location>
        <begin position="35"/>
        <end position="45"/>
    </location>
</feature>
<evidence type="ECO:0000313" key="4">
    <source>
        <dbReference type="Proteomes" id="UP001369815"/>
    </source>
</evidence>
<reference evidence="3 4" key="1">
    <citation type="journal article" date="2024" name="Front Chem Biol">
        <title>Unveiling the potential of Daldinia eschscholtzii MFLUCC 19-0629 through bioactivity and bioinformatics studies for enhanced sustainable agriculture production.</title>
        <authorList>
            <person name="Brooks S."/>
            <person name="Weaver J.A."/>
            <person name="Klomchit A."/>
            <person name="Alharthi S.A."/>
            <person name="Onlamun T."/>
            <person name="Nurani R."/>
            <person name="Vong T.K."/>
            <person name="Alberti F."/>
            <person name="Greco C."/>
        </authorList>
    </citation>
    <scope>NUCLEOTIDE SEQUENCE [LARGE SCALE GENOMIC DNA]</scope>
    <source>
        <strain evidence="3">MFLUCC 19-0629</strain>
    </source>
</reference>
<organism evidence="3 4">
    <name type="scientific">Daldinia eschscholtzii</name>
    <dbReference type="NCBI Taxonomy" id="292717"/>
    <lineage>
        <taxon>Eukaryota</taxon>
        <taxon>Fungi</taxon>
        <taxon>Dikarya</taxon>
        <taxon>Ascomycota</taxon>
        <taxon>Pezizomycotina</taxon>
        <taxon>Sordariomycetes</taxon>
        <taxon>Xylariomycetidae</taxon>
        <taxon>Xylariales</taxon>
        <taxon>Hypoxylaceae</taxon>
        <taxon>Daldinia</taxon>
    </lineage>
</organism>
<evidence type="ECO:0000313" key="3">
    <source>
        <dbReference type="EMBL" id="KAK6957957.1"/>
    </source>
</evidence>
<dbReference type="AlphaFoldDB" id="A0AAX6MZY0"/>
<accession>A0AAX6MZY0</accession>
<dbReference type="PANTHER" id="PTHR42101:SF1">
    <property type="entry name" value="LOW TEMPERATURE REQUIREMENT A"/>
    <property type="match status" value="1"/>
</dbReference>
<feature type="region of interest" description="Disordered" evidence="1">
    <location>
        <begin position="34"/>
        <end position="63"/>
    </location>
</feature>
<keyword evidence="2" id="KW-0472">Membrane</keyword>
<feature type="transmembrane region" description="Helical" evidence="2">
    <location>
        <begin position="105"/>
        <end position="124"/>
    </location>
</feature>
<feature type="transmembrane region" description="Helical" evidence="2">
    <location>
        <begin position="166"/>
        <end position="187"/>
    </location>
</feature>
<proteinExistence type="predicted"/>
<dbReference type="Pfam" id="PF06772">
    <property type="entry name" value="LtrA"/>
    <property type="match status" value="1"/>
</dbReference>
<evidence type="ECO:0000256" key="2">
    <source>
        <dbReference type="SAM" id="Phobius"/>
    </source>
</evidence>
<feature type="transmembrane region" description="Helical" evidence="2">
    <location>
        <begin position="304"/>
        <end position="325"/>
    </location>
</feature>
<feature type="transmembrane region" description="Helical" evidence="2">
    <location>
        <begin position="226"/>
        <end position="244"/>
    </location>
</feature>
<evidence type="ECO:0008006" key="5">
    <source>
        <dbReference type="Google" id="ProtNLM"/>
    </source>
</evidence>
<feature type="transmembrane region" description="Helical" evidence="2">
    <location>
        <begin position="264"/>
        <end position="284"/>
    </location>
</feature>
<keyword evidence="4" id="KW-1185">Reference proteome</keyword>
<keyword evidence="2" id="KW-1133">Transmembrane helix</keyword>
<feature type="transmembrane region" description="Helical" evidence="2">
    <location>
        <begin position="199"/>
        <end position="220"/>
    </location>
</feature>
<name>A0AAX6MZY0_9PEZI</name>
<keyword evidence="2" id="KW-0812">Transmembrane</keyword>
<sequence>MSHQDLDYASHRLQLVGSRVVESEDAGHRVIPTQHQHHHQHHHHAHSYDEAEASSPEKGRRHTPKFLKTHSATNFELFYDLWFVANLNVFTSKHDISDISKFSSFIGYMVLLWTTWLLTTLYDVRFTADSVWERCCKAIHLGVMIGFAEIGAAFDPNDQIVSVFRAMSLFLAVSRFVLALQYGMVLFQIRTYAHGKRAMFITALFHFIAAAIYFGVSFRYNLGKTSRVFLVWYIGGGVEMALHLRMSQLSHVLTFLGTHLGERLNLLTLIILGEGCIILAKSITLLVKDTYLKDPSYSTWSSNLIGLVTAGTALIYIIFQLYFDWMHDEHSMSRRHQVMWTAVHLPFHIALTLLVEGANQFIVWDRILETSNAALSKVVDLQSQFVDMTSEEVSEKLASVIEPFLEKYPPADVVETMESVNETLENIADIPNSFWKEGSTPDNSTLTHYQNDLTDLMNTMLNAVYTAFEIDPPEGEEDGPKPEYWQSEAAVAVAKRFRLVNCGLHFDIHRPGTPYFSSSRPGGRVQGGQAHCVLRKPLDVADDHDRLLRRSRPNTSATPVWILPGKL</sequence>
<dbReference type="PANTHER" id="PTHR42101">
    <property type="entry name" value="CHROMOSOME 16, WHOLE GENOME SHOTGUN SEQUENCE"/>
    <property type="match status" value="1"/>
</dbReference>
<gene>
    <name evidence="3" type="ORF">Daesc_000748</name>
</gene>